<reference evidence="2" key="2">
    <citation type="submission" date="2015-01" db="EMBL/GenBank/DDBJ databases">
        <title>Evolutionary Origins and Diversification of the Mycorrhizal Mutualists.</title>
        <authorList>
            <consortium name="DOE Joint Genome Institute"/>
            <consortium name="Mycorrhizal Genomics Consortium"/>
            <person name="Kohler A."/>
            <person name="Kuo A."/>
            <person name="Nagy L.G."/>
            <person name="Floudas D."/>
            <person name="Copeland A."/>
            <person name="Barry K.W."/>
            <person name="Cichocki N."/>
            <person name="Veneault-Fourrey C."/>
            <person name="LaButti K."/>
            <person name="Lindquist E.A."/>
            <person name="Lipzen A."/>
            <person name="Lundell T."/>
            <person name="Morin E."/>
            <person name="Murat C."/>
            <person name="Riley R."/>
            <person name="Ohm R."/>
            <person name="Sun H."/>
            <person name="Tunlid A."/>
            <person name="Henrissat B."/>
            <person name="Grigoriev I.V."/>
            <person name="Hibbett D.S."/>
            <person name="Martin F."/>
        </authorList>
    </citation>
    <scope>NUCLEOTIDE SEQUENCE [LARGE SCALE GENOMIC DNA]</scope>
    <source>
        <strain evidence="2">UH-Slu-Lm8-n1</strain>
    </source>
</reference>
<organism evidence="1 2">
    <name type="scientific">Suillus luteus UH-Slu-Lm8-n1</name>
    <dbReference type="NCBI Taxonomy" id="930992"/>
    <lineage>
        <taxon>Eukaryota</taxon>
        <taxon>Fungi</taxon>
        <taxon>Dikarya</taxon>
        <taxon>Basidiomycota</taxon>
        <taxon>Agaricomycotina</taxon>
        <taxon>Agaricomycetes</taxon>
        <taxon>Agaricomycetidae</taxon>
        <taxon>Boletales</taxon>
        <taxon>Suillineae</taxon>
        <taxon>Suillaceae</taxon>
        <taxon>Suillus</taxon>
    </lineage>
</organism>
<protein>
    <submittedName>
        <fullName evidence="1">Uncharacterized protein</fullName>
    </submittedName>
</protein>
<name>A0A0D0B497_9AGAM</name>
<evidence type="ECO:0000313" key="2">
    <source>
        <dbReference type="Proteomes" id="UP000054485"/>
    </source>
</evidence>
<evidence type="ECO:0000313" key="1">
    <source>
        <dbReference type="EMBL" id="KIK44754.1"/>
    </source>
</evidence>
<dbReference type="Proteomes" id="UP000054485">
    <property type="component" value="Unassembled WGS sequence"/>
</dbReference>
<accession>A0A0D0B497</accession>
<dbReference type="AlphaFoldDB" id="A0A0D0B497"/>
<reference evidence="1 2" key="1">
    <citation type="submission" date="2014-04" db="EMBL/GenBank/DDBJ databases">
        <authorList>
            <consortium name="DOE Joint Genome Institute"/>
            <person name="Kuo A."/>
            <person name="Ruytinx J."/>
            <person name="Rineau F."/>
            <person name="Colpaert J."/>
            <person name="Kohler A."/>
            <person name="Nagy L.G."/>
            <person name="Floudas D."/>
            <person name="Copeland A."/>
            <person name="Barry K.W."/>
            <person name="Cichocki N."/>
            <person name="Veneault-Fourrey C."/>
            <person name="LaButti K."/>
            <person name="Lindquist E.A."/>
            <person name="Lipzen A."/>
            <person name="Lundell T."/>
            <person name="Morin E."/>
            <person name="Murat C."/>
            <person name="Sun H."/>
            <person name="Tunlid A."/>
            <person name="Henrissat B."/>
            <person name="Grigoriev I.V."/>
            <person name="Hibbett D.S."/>
            <person name="Martin F."/>
            <person name="Nordberg H.P."/>
            <person name="Cantor M.N."/>
            <person name="Hua S.X."/>
        </authorList>
    </citation>
    <scope>NUCLEOTIDE SEQUENCE [LARGE SCALE GENOMIC DNA]</scope>
    <source>
        <strain evidence="1 2">UH-Slu-Lm8-n1</strain>
    </source>
</reference>
<keyword evidence="2" id="KW-1185">Reference proteome</keyword>
<dbReference type="HOGENOM" id="CLU_2135197_0_0_1"/>
<proteinExistence type="predicted"/>
<sequence>MSNHQYHTRRVQDACQDGALMITAPIDAAPDISPNTTLVLSMSTASALPSWKDVGAIIALPSAKCPPRYLEKEITPLTPHTARIYSGYQYPAPHHYDAVMAPIFTLGWRSCIL</sequence>
<gene>
    <name evidence="1" type="ORF">CY34DRAFT_105800</name>
</gene>
<dbReference type="InParanoid" id="A0A0D0B497"/>
<dbReference type="EMBL" id="KN835184">
    <property type="protein sequence ID" value="KIK44754.1"/>
    <property type="molecule type" value="Genomic_DNA"/>
</dbReference>